<evidence type="ECO:0000313" key="1">
    <source>
        <dbReference type="EMBL" id="PTL39869.1"/>
    </source>
</evidence>
<keyword evidence="2" id="KW-1185">Reference proteome</keyword>
<evidence type="ECO:0000313" key="2">
    <source>
        <dbReference type="Proteomes" id="UP000240509"/>
    </source>
</evidence>
<reference evidence="1 2" key="1">
    <citation type="submission" date="2018-03" db="EMBL/GenBank/DDBJ databases">
        <title>Alkalicoccus saliphilus sp. nov., isolated from a mineral pool.</title>
        <authorList>
            <person name="Zhao B."/>
        </authorList>
    </citation>
    <scope>NUCLEOTIDE SEQUENCE [LARGE SCALE GENOMIC DNA]</scope>
    <source>
        <strain evidence="1 2">6AG</strain>
    </source>
</reference>
<dbReference type="AlphaFoldDB" id="A0A2T4U903"/>
<accession>A0A2T4U903</accession>
<gene>
    <name evidence="1" type="ORF">C6Y45_04290</name>
</gene>
<protein>
    <submittedName>
        <fullName evidence="1">Uncharacterized protein</fullName>
    </submittedName>
</protein>
<sequence length="64" mass="7175">MLFLKIACGSLHLPRRKHAAVLPSGRICPGLGFKKKSSIYKKLLFSFFMKKRSGNRPVEKEIGG</sequence>
<proteinExistence type="predicted"/>
<organism evidence="1 2">
    <name type="scientific">Alkalicoccus saliphilus</name>
    <dbReference type="NCBI Taxonomy" id="200989"/>
    <lineage>
        <taxon>Bacteria</taxon>
        <taxon>Bacillati</taxon>
        <taxon>Bacillota</taxon>
        <taxon>Bacilli</taxon>
        <taxon>Bacillales</taxon>
        <taxon>Bacillaceae</taxon>
        <taxon>Alkalicoccus</taxon>
    </lineage>
</organism>
<name>A0A2T4U903_9BACI</name>
<dbReference type="Proteomes" id="UP000240509">
    <property type="component" value="Unassembled WGS sequence"/>
</dbReference>
<dbReference type="EMBL" id="PZJJ01000004">
    <property type="protein sequence ID" value="PTL39869.1"/>
    <property type="molecule type" value="Genomic_DNA"/>
</dbReference>
<comment type="caution">
    <text evidence="1">The sequence shown here is derived from an EMBL/GenBank/DDBJ whole genome shotgun (WGS) entry which is preliminary data.</text>
</comment>